<gene>
    <name evidence="2" type="ORF">CB5_LOCUS1128</name>
</gene>
<sequence length="306" mass="33732">MKPFKANLPLLVPASMQMFEYSRGRSDFGHGESTSSILQISKFQAELHRVVGFRYTVTWDHFADRIFHRSTIQAFCQTILPLDAAVPIPIDPAVFTVPKEELEEIPDTPPPSSSIPVSPSVPASEKRPTEATQSTPPPLPKRCKSVVKRPHSYSQQTESAPSADVLKKIAEDVPSVTILERRAEEISSADAPKERTEVSSSAAEQSSVSNEPIEIEMDRQLRHETRLKKRQEAKKNRTTQEKTQELPTSGAASPMPTTKGENMNVPLEESVGGARTKPHLTPEASSSVPEDPLSATLHSLSFESKF</sequence>
<feature type="region of interest" description="Disordered" evidence="1">
    <location>
        <begin position="102"/>
        <end position="166"/>
    </location>
</feature>
<feature type="compositionally biased region" description="Polar residues" evidence="1">
    <location>
        <begin position="245"/>
        <end position="261"/>
    </location>
</feature>
<reference evidence="2" key="1">
    <citation type="submission" date="2020-07" db="EMBL/GenBank/DDBJ databases">
        <authorList>
            <person name="Lin J."/>
        </authorList>
    </citation>
    <scope>NUCLEOTIDE SEQUENCE</scope>
</reference>
<feature type="compositionally biased region" description="Low complexity" evidence="1">
    <location>
        <begin position="114"/>
        <end position="123"/>
    </location>
</feature>
<feature type="compositionally biased region" description="Basic residues" evidence="1">
    <location>
        <begin position="141"/>
        <end position="151"/>
    </location>
</feature>
<proteinExistence type="predicted"/>
<feature type="compositionally biased region" description="Basic and acidic residues" evidence="1">
    <location>
        <begin position="184"/>
        <end position="197"/>
    </location>
</feature>
<feature type="compositionally biased region" description="Basic and acidic residues" evidence="1">
    <location>
        <begin position="233"/>
        <end position="244"/>
    </location>
</feature>
<dbReference type="AlphaFoldDB" id="A0A6V7NH63"/>
<name>A0A6V7NH63_ANACO</name>
<feature type="compositionally biased region" description="Polar residues" evidence="1">
    <location>
        <begin position="296"/>
        <end position="306"/>
    </location>
</feature>
<feature type="compositionally biased region" description="Low complexity" evidence="1">
    <location>
        <begin position="198"/>
        <end position="209"/>
    </location>
</feature>
<feature type="region of interest" description="Disordered" evidence="1">
    <location>
        <begin position="184"/>
        <end position="306"/>
    </location>
</feature>
<organism evidence="2">
    <name type="scientific">Ananas comosus var. bracteatus</name>
    <name type="common">red pineapple</name>
    <dbReference type="NCBI Taxonomy" id="296719"/>
    <lineage>
        <taxon>Eukaryota</taxon>
        <taxon>Viridiplantae</taxon>
        <taxon>Streptophyta</taxon>
        <taxon>Embryophyta</taxon>
        <taxon>Tracheophyta</taxon>
        <taxon>Spermatophyta</taxon>
        <taxon>Magnoliopsida</taxon>
        <taxon>Liliopsida</taxon>
        <taxon>Poales</taxon>
        <taxon>Bromeliaceae</taxon>
        <taxon>Bromelioideae</taxon>
        <taxon>Ananas</taxon>
    </lineage>
</organism>
<dbReference type="EMBL" id="LR862138">
    <property type="protein sequence ID" value="CAD1817917.1"/>
    <property type="molecule type" value="Genomic_DNA"/>
</dbReference>
<accession>A0A6V7NH63</accession>
<evidence type="ECO:0000256" key="1">
    <source>
        <dbReference type="SAM" id="MobiDB-lite"/>
    </source>
</evidence>
<evidence type="ECO:0000313" key="2">
    <source>
        <dbReference type="EMBL" id="CAD1817917.1"/>
    </source>
</evidence>
<protein>
    <submittedName>
        <fullName evidence="2">Uncharacterized protein</fullName>
    </submittedName>
</protein>